<dbReference type="GO" id="GO:0004553">
    <property type="term" value="F:hydrolase activity, hydrolyzing O-glycosyl compounds"/>
    <property type="evidence" value="ECO:0007669"/>
    <property type="project" value="InterPro"/>
</dbReference>
<feature type="chain" id="PRO_5038988620" evidence="3">
    <location>
        <begin position="23"/>
        <end position="248"/>
    </location>
</feature>
<dbReference type="SUPFAM" id="SSF50685">
    <property type="entry name" value="Barwin-like endoglucanases"/>
    <property type="match status" value="1"/>
</dbReference>
<dbReference type="InterPro" id="IPR051933">
    <property type="entry name" value="Resuscitation_pf_RpfB"/>
</dbReference>
<dbReference type="InterPro" id="IPR018392">
    <property type="entry name" value="LysM"/>
</dbReference>
<dbReference type="RefSeq" id="WP_100668170.1">
    <property type="nucleotide sequence ID" value="NZ_CP024955.1"/>
</dbReference>
<dbReference type="Gene3D" id="2.40.40.10">
    <property type="entry name" value="RlpA-like domain"/>
    <property type="match status" value="1"/>
</dbReference>
<feature type="region of interest" description="Disordered" evidence="2">
    <location>
        <begin position="116"/>
        <end position="136"/>
    </location>
</feature>
<keyword evidence="6" id="KW-1185">Reference proteome</keyword>
<sequence length="248" mass="25999">MTRYRAPAGVFLLMALTQASHAGAFWIDNPFAAFDSTRNLAPWTASAEDGAGGALASRGGDGMTNQTHHQYLVKPGETIYRIAKRYGISPQALQAANGIVDPRLLQSGQTLVIPDGAAPTAAAPTSSEPATTQEGKPAAPLAVFYCTLTAYTSGPESTGKSPGDPGYGVTASGRPATPGRTVAVDPNVIPIGTKLYIEGIGYRVAEDTGGAIRGRRIDIYMTDVNKALQFGVKRDVPVYIVQYPSKSL</sequence>
<dbReference type="Gene3D" id="3.10.350.10">
    <property type="entry name" value="LysM domain"/>
    <property type="match status" value="1"/>
</dbReference>
<dbReference type="SUPFAM" id="SSF54106">
    <property type="entry name" value="LysM domain"/>
    <property type="match status" value="1"/>
</dbReference>
<evidence type="ECO:0000256" key="2">
    <source>
        <dbReference type="SAM" id="MobiDB-lite"/>
    </source>
</evidence>
<dbReference type="EMBL" id="CP024955">
    <property type="protein sequence ID" value="ATY85389.1"/>
    <property type="molecule type" value="Genomic_DNA"/>
</dbReference>
<dbReference type="CDD" id="cd14667">
    <property type="entry name" value="3D_containing_proteins"/>
    <property type="match status" value="1"/>
</dbReference>
<evidence type="ECO:0000259" key="4">
    <source>
        <dbReference type="PROSITE" id="PS51782"/>
    </source>
</evidence>
<evidence type="ECO:0000313" key="6">
    <source>
        <dbReference type="Proteomes" id="UP000231932"/>
    </source>
</evidence>
<dbReference type="Pfam" id="PF06725">
    <property type="entry name" value="3D"/>
    <property type="match status" value="1"/>
</dbReference>
<feature type="signal peptide" evidence="3">
    <location>
        <begin position="1"/>
        <end position="22"/>
    </location>
</feature>
<dbReference type="PANTHER" id="PTHR39160:SF4">
    <property type="entry name" value="RESUSCITATION-PROMOTING FACTOR RPFB"/>
    <property type="match status" value="1"/>
</dbReference>
<dbReference type="Pfam" id="PF01476">
    <property type="entry name" value="LysM"/>
    <property type="match status" value="1"/>
</dbReference>
<dbReference type="CDD" id="cd00118">
    <property type="entry name" value="LysM"/>
    <property type="match status" value="1"/>
</dbReference>
<dbReference type="KEGG" id="kyr:CVV65_11015"/>
<dbReference type="PROSITE" id="PS51782">
    <property type="entry name" value="LYSM"/>
    <property type="match status" value="1"/>
</dbReference>
<dbReference type="InterPro" id="IPR059180">
    <property type="entry name" value="3D_YorM"/>
</dbReference>
<dbReference type="PANTHER" id="PTHR39160">
    <property type="entry name" value="CELL WALL-BINDING PROTEIN YOCH"/>
    <property type="match status" value="1"/>
</dbReference>
<dbReference type="GO" id="GO:0009254">
    <property type="term" value="P:peptidoglycan turnover"/>
    <property type="evidence" value="ECO:0007669"/>
    <property type="project" value="InterPro"/>
</dbReference>
<gene>
    <name evidence="5" type="ORF">CVV65_11015</name>
</gene>
<dbReference type="OrthoDB" id="9798935at2"/>
<dbReference type="InterPro" id="IPR036908">
    <property type="entry name" value="RlpA-like_sf"/>
</dbReference>
<evidence type="ECO:0000313" key="5">
    <source>
        <dbReference type="EMBL" id="ATY85389.1"/>
    </source>
</evidence>
<proteinExistence type="predicted"/>
<dbReference type="SMART" id="SM00257">
    <property type="entry name" value="LysM"/>
    <property type="match status" value="1"/>
</dbReference>
<accession>A0A2K8N7R7</accession>
<keyword evidence="1 3" id="KW-0732">Signal</keyword>
<protein>
    <submittedName>
        <fullName evidence="5">Peptidoglycan-binding protein</fullName>
    </submittedName>
</protein>
<evidence type="ECO:0000256" key="3">
    <source>
        <dbReference type="SAM" id="SignalP"/>
    </source>
</evidence>
<dbReference type="GO" id="GO:0019867">
    <property type="term" value="C:outer membrane"/>
    <property type="evidence" value="ECO:0007669"/>
    <property type="project" value="InterPro"/>
</dbReference>
<dbReference type="AlphaFoldDB" id="A0A2K8N7R7"/>
<evidence type="ECO:0000256" key="1">
    <source>
        <dbReference type="ARBA" id="ARBA00022729"/>
    </source>
</evidence>
<dbReference type="Proteomes" id="UP000231932">
    <property type="component" value="Chromosome"/>
</dbReference>
<reference evidence="6" key="1">
    <citation type="submission" date="2017-11" db="EMBL/GenBank/DDBJ databases">
        <title>Complete Genome Sequence of Kyrpidia sp. Strain EA-1, a thermophilic, hydrogen-oxidizing Bacterium, isolated from the Azores.</title>
        <authorList>
            <person name="Reiner J.E."/>
            <person name="Lapp C.J."/>
            <person name="Bunk B."/>
            <person name="Gescher J."/>
        </authorList>
    </citation>
    <scope>NUCLEOTIDE SEQUENCE [LARGE SCALE GENOMIC DNA]</scope>
    <source>
        <strain evidence="6">EA-1</strain>
    </source>
</reference>
<dbReference type="InterPro" id="IPR036779">
    <property type="entry name" value="LysM_dom_sf"/>
</dbReference>
<feature type="domain" description="LysM" evidence="4">
    <location>
        <begin position="69"/>
        <end position="113"/>
    </location>
</feature>
<feature type="region of interest" description="Disordered" evidence="2">
    <location>
        <begin position="154"/>
        <end position="179"/>
    </location>
</feature>
<organism evidence="5 6">
    <name type="scientific">Kyrpidia spormannii</name>
    <dbReference type="NCBI Taxonomy" id="2055160"/>
    <lineage>
        <taxon>Bacteria</taxon>
        <taxon>Bacillati</taxon>
        <taxon>Bacillota</taxon>
        <taxon>Bacilli</taxon>
        <taxon>Bacillales</taxon>
        <taxon>Alicyclobacillaceae</taxon>
        <taxon>Kyrpidia</taxon>
    </lineage>
</organism>
<name>A0A2K8N7R7_9BACL</name>
<dbReference type="InterPro" id="IPR010611">
    <property type="entry name" value="3D_dom"/>
</dbReference>
<feature type="compositionally biased region" description="Low complexity" evidence="2">
    <location>
        <begin position="117"/>
        <end position="132"/>
    </location>
</feature>